<dbReference type="PANTHER" id="PTHR35369:SF2">
    <property type="entry name" value="BLR3025 PROTEIN"/>
    <property type="match status" value="1"/>
</dbReference>
<dbReference type="KEGG" id="rhd:R2APBS1_1872"/>
<organism evidence="3 4">
    <name type="scientific">Rhodanobacter denitrificans</name>
    <dbReference type="NCBI Taxonomy" id="666685"/>
    <lineage>
        <taxon>Bacteria</taxon>
        <taxon>Pseudomonadati</taxon>
        <taxon>Pseudomonadota</taxon>
        <taxon>Gammaproteobacteria</taxon>
        <taxon>Lysobacterales</taxon>
        <taxon>Rhodanobacteraceae</taxon>
        <taxon>Rhodanobacter</taxon>
    </lineage>
</organism>
<sequence precursor="true">MLWLACQFPSLAVEVPPGATGVGRVAVDGVVRQACPLAQAAGIQPGMRVATARALLSPLEVRHTDAASRGRALADLAPRLATITSQVMLAPETDTLLGEVGGSRRMLGGLAGVRRAARGAFEDAAVTWRAAIAPTPAAAAMLAGYRPGTTVANLQELRSALTDLPASALPLPPAAHQLLRRIGARRVSDVLALPRAGLARRLGVPAVTLLARLLGERPDPRESWVPPARFVREADWDDALASVEILQFPLRRLLGDMAAHVACRGERATAWSLVLRTDARADAAIAVAAAAGTADARQLLDLTVARLASAPWPGPVVAMQLRLDAAREALGAAQLFGDDGDEQLVALLDRLRARLGDAAVYGLAAVADPRPERAQRRVLLAGEDTAAVSPRRRPAWLLPAPVPWRCDPARLLAGPERMESGWWDGGDSRRDYYVARGDAGATWWVYQDLRTDAWFVHGWFG</sequence>
<feature type="domain" description="UmuC" evidence="2">
    <location>
        <begin position="27"/>
        <end position="142"/>
    </location>
</feature>
<dbReference type="InterPro" id="IPR050356">
    <property type="entry name" value="SulA_CellDiv_inhibitor"/>
</dbReference>
<dbReference type="STRING" id="666685.R2APBS1_1872"/>
<dbReference type="GO" id="GO:0006281">
    <property type="term" value="P:DNA repair"/>
    <property type="evidence" value="ECO:0007669"/>
    <property type="project" value="InterPro"/>
</dbReference>
<dbReference type="OrthoDB" id="5298951at2"/>
<evidence type="ECO:0000313" key="3">
    <source>
        <dbReference type="EMBL" id="AGG88996.1"/>
    </source>
</evidence>
<gene>
    <name evidence="3" type="ORF">R2APBS1_1872</name>
</gene>
<dbReference type="RefSeq" id="WP_015447721.1">
    <property type="nucleotide sequence ID" value="NC_020541.1"/>
</dbReference>
<dbReference type="PANTHER" id="PTHR35369">
    <property type="entry name" value="BLR3025 PROTEIN-RELATED"/>
    <property type="match status" value="1"/>
</dbReference>
<dbReference type="Proteomes" id="UP000011859">
    <property type="component" value="Chromosome"/>
</dbReference>
<evidence type="ECO:0000256" key="1">
    <source>
        <dbReference type="ARBA" id="ARBA00022763"/>
    </source>
</evidence>
<dbReference type="SUPFAM" id="SSF56672">
    <property type="entry name" value="DNA/RNA polymerases"/>
    <property type="match status" value="1"/>
</dbReference>
<accession>M4NMV0</accession>
<evidence type="ECO:0000259" key="2">
    <source>
        <dbReference type="Pfam" id="PF00817"/>
    </source>
</evidence>
<dbReference type="HOGENOM" id="CLU_028184_0_1_6"/>
<keyword evidence="3" id="KW-0808">Transferase</keyword>
<keyword evidence="1" id="KW-0227">DNA damage</keyword>
<dbReference type="InterPro" id="IPR001126">
    <property type="entry name" value="UmuC"/>
</dbReference>
<dbReference type="GeneID" id="72428601"/>
<proteinExistence type="predicted"/>
<dbReference type="EMBL" id="CP003470">
    <property type="protein sequence ID" value="AGG88996.1"/>
    <property type="molecule type" value="Genomic_DNA"/>
</dbReference>
<dbReference type="GO" id="GO:0016740">
    <property type="term" value="F:transferase activity"/>
    <property type="evidence" value="ECO:0007669"/>
    <property type="project" value="UniProtKB-KW"/>
</dbReference>
<protein>
    <submittedName>
        <fullName evidence="3">Nucleotidyltransferase/DNA polymerase involved in DNA repair</fullName>
    </submittedName>
</protein>
<name>M4NMV0_9GAMM</name>
<dbReference type="InterPro" id="IPR043502">
    <property type="entry name" value="DNA/RNA_pol_sf"/>
</dbReference>
<keyword evidence="4" id="KW-1185">Reference proteome</keyword>
<dbReference type="AlphaFoldDB" id="M4NMV0"/>
<dbReference type="eggNOG" id="COG0389">
    <property type="taxonomic scope" value="Bacteria"/>
</dbReference>
<reference evidence="3 4" key="1">
    <citation type="submission" date="2012-04" db="EMBL/GenBank/DDBJ databases">
        <title>Complete genome of Rhodanobacter sp. 2APBS1.</title>
        <authorList>
            <consortium name="US DOE Joint Genome Institute"/>
            <person name="Huntemann M."/>
            <person name="Wei C.-L."/>
            <person name="Han J."/>
            <person name="Detter J.C."/>
            <person name="Han C."/>
            <person name="Tapia R."/>
            <person name="Munk A.C.C."/>
            <person name="Chen A."/>
            <person name="Krypides N."/>
            <person name="Mavromatis K."/>
            <person name="Markowitz V."/>
            <person name="Szeto E."/>
            <person name="Ivanova N."/>
            <person name="Mikhailova N."/>
            <person name="Ovchinnikova G."/>
            <person name="Pagani I."/>
            <person name="Pati A."/>
            <person name="Goodwin L."/>
            <person name="Peters L."/>
            <person name="Pitluck S."/>
            <person name="Woyke T."/>
            <person name="Prakash O."/>
            <person name="Elkins J."/>
            <person name="Brown S."/>
            <person name="Palumbo A."/>
            <person name="Hemme C."/>
            <person name="Zhou J."/>
            <person name="Watson D."/>
            <person name="Jardine P."/>
            <person name="Kostka J."/>
            <person name="Green S."/>
        </authorList>
    </citation>
    <scope>NUCLEOTIDE SEQUENCE [LARGE SCALE GENOMIC DNA]</scope>
    <source>
        <strain evidence="3 4">2APBS1</strain>
    </source>
</reference>
<dbReference type="Pfam" id="PF00817">
    <property type="entry name" value="IMS"/>
    <property type="match status" value="1"/>
</dbReference>
<evidence type="ECO:0000313" key="4">
    <source>
        <dbReference type="Proteomes" id="UP000011859"/>
    </source>
</evidence>